<name>A0ACC1SLH7_9HYPO</name>
<evidence type="ECO:0000313" key="2">
    <source>
        <dbReference type="Proteomes" id="UP001148629"/>
    </source>
</evidence>
<protein>
    <submittedName>
        <fullName evidence="1">Uncharacterized protein</fullName>
    </submittedName>
</protein>
<keyword evidence="2" id="KW-1185">Reference proteome</keyword>
<gene>
    <name evidence="1" type="ORF">NM208_g4253</name>
</gene>
<organism evidence="1 2">
    <name type="scientific">Fusarium decemcellulare</name>
    <dbReference type="NCBI Taxonomy" id="57161"/>
    <lineage>
        <taxon>Eukaryota</taxon>
        <taxon>Fungi</taxon>
        <taxon>Dikarya</taxon>
        <taxon>Ascomycota</taxon>
        <taxon>Pezizomycotina</taxon>
        <taxon>Sordariomycetes</taxon>
        <taxon>Hypocreomycetidae</taxon>
        <taxon>Hypocreales</taxon>
        <taxon>Nectriaceae</taxon>
        <taxon>Fusarium</taxon>
        <taxon>Fusarium decemcellulare species complex</taxon>
    </lineage>
</organism>
<accession>A0ACC1SLH7</accession>
<dbReference type="EMBL" id="JANRMS010000311">
    <property type="protein sequence ID" value="KAJ3542142.1"/>
    <property type="molecule type" value="Genomic_DNA"/>
</dbReference>
<comment type="caution">
    <text evidence="1">The sequence shown here is derived from an EMBL/GenBank/DDBJ whole genome shotgun (WGS) entry which is preliminary data.</text>
</comment>
<proteinExistence type="predicted"/>
<sequence>MEALARSDGHVSLRPRCGICGSSMEITERFDLLTLVLGDGDSTAYSQRLGPYIFPGYGHRIRDKSGVSLCRKPGCSLCAVAPEASVAHFDCFEFMAQRCNIDESLDYLWIVSAWRTPWRQAPQFCLEEKVAKPDWSVFDRLGISNMRLLPPEIVGMIRQYSATSMLWRLTTASELSRQLPAGSSGHLLSIPLCEVSAWKRGEQPVTADAAHVLSVVRLTIDSWGIREIERLPGNPSFRIWRADDLIFAILDQRLLQGINVHFKFGFSRLELPKTCQGLQTWDTPTPPDLKRCQFYPADIISSTQFRTIQLSRTSGITFFFCYGEIYAVHAHTRTAPYAQSTYQRMSHRRRQAVTWVYVPISKEDSITALGARMSLAESTPLRSTCLLFRMKLGGDVSVGLTSSKQARDLILSRSPMTMIYNVQELQPVSVIGAYPTGEDNSPLTRFRHPYIDDPPFPNACFSLASLEKINHMTVFDDKHTGLCMGILLYYQNGAQRALGQCRVGVDPVKDYAKPGYVCFNRLTRIRLGTSVQLQATIVSGGSSRDHDHKEEGWFCYEMQGELEFWFSHEETQLTVIADS</sequence>
<evidence type="ECO:0000313" key="1">
    <source>
        <dbReference type="EMBL" id="KAJ3542142.1"/>
    </source>
</evidence>
<dbReference type="Proteomes" id="UP001148629">
    <property type="component" value="Unassembled WGS sequence"/>
</dbReference>
<reference evidence="1" key="1">
    <citation type="submission" date="2022-08" db="EMBL/GenBank/DDBJ databases">
        <title>Genome Sequence of Fusarium decemcellulare.</title>
        <authorList>
            <person name="Buettner E."/>
        </authorList>
    </citation>
    <scope>NUCLEOTIDE SEQUENCE</scope>
    <source>
        <strain evidence="1">Babe19</strain>
    </source>
</reference>